<evidence type="ECO:0000313" key="2">
    <source>
        <dbReference type="EMBL" id="KJX96568.1"/>
    </source>
</evidence>
<evidence type="ECO:0000256" key="1">
    <source>
        <dbReference type="SAM" id="SignalP"/>
    </source>
</evidence>
<sequence>MHATTAVIGLLSALAIARPAPSEVDEDDLWGNCDVFSKPSWVQCTCSQTKPKQLEDCRSVCLEYFREGGDLKKLKDACGY</sequence>
<proteinExistence type="predicted"/>
<dbReference type="OrthoDB" id="10386253at2759"/>
<feature type="signal peptide" evidence="1">
    <location>
        <begin position="1"/>
        <end position="17"/>
    </location>
</feature>
<organism evidence="2 3">
    <name type="scientific">Zymoseptoria brevis</name>
    <dbReference type="NCBI Taxonomy" id="1047168"/>
    <lineage>
        <taxon>Eukaryota</taxon>
        <taxon>Fungi</taxon>
        <taxon>Dikarya</taxon>
        <taxon>Ascomycota</taxon>
        <taxon>Pezizomycotina</taxon>
        <taxon>Dothideomycetes</taxon>
        <taxon>Dothideomycetidae</taxon>
        <taxon>Mycosphaerellales</taxon>
        <taxon>Mycosphaerellaceae</taxon>
        <taxon>Zymoseptoria</taxon>
    </lineage>
</organism>
<evidence type="ECO:0008006" key="4">
    <source>
        <dbReference type="Google" id="ProtNLM"/>
    </source>
</evidence>
<evidence type="ECO:0000313" key="3">
    <source>
        <dbReference type="Proteomes" id="UP000033647"/>
    </source>
</evidence>
<feature type="chain" id="PRO_5002468862" description="Extracellular membrane protein CFEM domain-containing protein" evidence="1">
    <location>
        <begin position="18"/>
        <end position="80"/>
    </location>
</feature>
<gene>
    <name evidence="2" type="ORF">TI39_contig614g00012</name>
</gene>
<dbReference type="EMBL" id="LAFY01000606">
    <property type="protein sequence ID" value="KJX96568.1"/>
    <property type="molecule type" value="Genomic_DNA"/>
</dbReference>
<dbReference type="AlphaFoldDB" id="A0A0F4GH22"/>
<keyword evidence="1" id="KW-0732">Signal</keyword>
<keyword evidence="3" id="KW-1185">Reference proteome</keyword>
<reference evidence="2 3" key="1">
    <citation type="submission" date="2015-03" db="EMBL/GenBank/DDBJ databases">
        <title>RNA-seq based gene annotation and comparative genomics of four Zymoseptoria species reveal species-specific pathogenicity related genes and transposable element activity.</title>
        <authorList>
            <person name="Grandaubert J."/>
            <person name="Bhattacharyya A."/>
            <person name="Stukenbrock E.H."/>
        </authorList>
    </citation>
    <scope>NUCLEOTIDE SEQUENCE [LARGE SCALE GENOMIC DNA]</scope>
    <source>
        <strain evidence="2 3">Zb18110</strain>
    </source>
</reference>
<name>A0A0F4GH22_9PEZI</name>
<protein>
    <recommendedName>
        <fullName evidence="4">Extracellular membrane protein CFEM domain-containing protein</fullName>
    </recommendedName>
</protein>
<comment type="caution">
    <text evidence="2">The sequence shown here is derived from an EMBL/GenBank/DDBJ whole genome shotgun (WGS) entry which is preliminary data.</text>
</comment>
<dbReference type="Proteomes" id="UP000033647">
    <property type="component" value="Unassembled WGS sequence"/>
</dbReference>
<accession>A0A0F4GH22</accession>